<dbReference type="Proteomes" id="UP001159641">
    <property type="component" value="Unassembled WGS sequence"/>
</dbReference>
<name>A0AB34H8F9_ESCRO</name>
<dbReference type="Pfam" id="PF01217">
    <property type="entry name" value="Clat_adaptor_s"/>
    <property type="match status" value="1"/>
</dbReference>
<dbReference type="GO" id="GO:0012505">
    <property type="term" value="C:endomembrane system"/>
    <property type="evidence" value="ECO:0007669"/>
    <property type="project" value="UniProtKB-SubCell"/>
</dbReference>
<organism evidence="7 8">
    <name type="scientific">Eschrichtius robustus</name>
    <name type="common">California gray whale</name>
    <name type="synonym">Eschrichtius gibbosus</name>
    <dbReference type="NCBI Taxonomy" id="9764"/>
    <lineage>
        <taxon>Eukaryota</taxon>
        <taxon>Metazoa</taxon>
        <taxon>Chordata</taxon>
        <taxon>Craniata</taxon>
        <taxon>Vertebrata</taxon>
        <taxon>Euteleostomi</taxon>
        <taxon>Mammalia</taxon>
        <taxon>Eutheria</taxon>
        <taxon>Laurasiatheria</taxon>
        <taxon>Artiodactyla</taxon>
        <taxon>Whippomorpha</taxon>
        <taxon>Cetacea</taxon>
        <taxon>Mysticeti</taxon>
        <taxon>Eschrichtiidae</taxon>
        <taxon>Eschrichtius</taxon>
    </lineage>
</organism>
<evidence type="ECO:0000256" key="2">
    <source>
        <dbReference type="ARBA" id="ARBA00022448"/>
    </source>
</evidence>
<dbReference type="InterPro" id="IPR016635">
    <property type="entry name" value="AP_complex_ssu"/>
</dbReference>
<keyword evidence="4" id="KW-0472">Membrane</keyword>
<protein>
    <recommendedName>
        <fullName evidence="6">AP complex mu/sigma subunit domain-containing protein</fullName>
    </recommendedName>
</protein>
<dbReference type="GO" id="GO:0015031">
    <property type="term" value="P:protein transport"/>
    <property type="evidence" value="ECO:0007669"/>
    <property type="project" value="UniProtKB-KW"/>
</dbReference>
<evidence type="ECO:0000313" key="8">
    <source>
        <dbReference type="Proteomes" id="UP001159641"/>
    </source>
</evidence>
<evidence type="ECO:0000256" key="4">
    <source>
        <dbReference type="ARBA" id="ARBA00023136"/>
    </source>
</evidence>
<dbReference type="EMBL" id="JAIQCJ010001822">
    <property type="protein sequence ID" value="KAJ8787195.1"/>
    <property type="molecule type" value="Genomic_DNA"/>
</dbReference>
<dbReference type="Gene3D" id="3.30.450.60">
    <property type="match status" value="1"/>
</dbReference>
<keyword evidence="2" id="KW-0813">Transport</keyword>
<keyword evidence="8" id="KW-1185">Reference proteome</keyword>
<proteinExistence type="predicted"/>
<feature type="compositionally biased region" description="Acidic residues" evidence="5">
    <location>
        <begin position="57"/>
        <end position="68"/>
    </location>
</feature>
<keyword evidence="3" id="KW-0653">Protein transport</keyword>
<feature type="domain" description="AP complex mu/sigma subunit" evidence="6">
    <location>
        <begin position="4"/>
        <end position="60"/>
    </location>
</feature>
<sequence>MVSTLELTDQYVKLLDKYFKLDIIFNFEKACFISDAFLMKGDVQDSSRKSVMKAMQDDDQLQEEDEKP</sequence>
<comment type="caution">
    <text evidence="7">The sequence shown here is derived from an EMBL/GenBank/DDBJ whole genome shotgun (WGS) entry which is preliminary data.</text>
</comment>
<dbReference type="InterPro" id="IPR022775">
    <property type="entry name" value="AP_mu_sigma_su"/>
</dbReference>
<evidence type="ECO:0000256" key="5">
    <source>
        <dbReference type="SAM" id="MobiDB-lite"/>
    </source>
</evidence>
<dbReference type="AlphaFoldDB" id="A0AB34H8F9"/>
<evidence type="ECO:0000259" key="6">
    <source>
        <dbReference type="Pfam" id="PF01217"/>
    </source>
</evidence>
<feature type="region of interest" description="Disordered" evidence="5">
    <location>
        <begin position="49"/>
        <end position="68"/>
    </location>
</feature>
<reference evidence="7 8" key="1">
    <citation type="submission" date="2022-11" db="EMBL/GenBank/DDBJ databases">
        <title>Whole genome sequence of Eschrichtius robustus ER-17-0199.</title>
        <authorList>
            <person name="Bruniche-Olsen A."/>
            <person name="Black A.N."/>
            <person name="Fields C.J."/>
            <person name="Walden K."/>
            <person name="Dewoody J.A."/>
        </authorList>
    </citation>
    <scope>NUCLEOTIDE SEQUENCE [LARGE SCALE GENOMIC DNA]</scope>
    <source>
        <strain evidence="7">ER-17-0199</strain>
        <tissue evidence="7">Blubber</tissue>
    </source>
</reference>
<gene>
    <name evidence="7" type="ORF">J1605_005781</name>
</gene>
<comment type="subcellular location">
    <subcellularLocation>
        <location evidence="1">Endomembrane system</location>
    </subcellularLocation>
</comment>
<dbReference type="PANTHER" id="PTHR11753">
    <property type="entry name" value="ADAPTOR COMPLEXES SMALL SUBUNIT FAMILY"/>
    <property type="match status" value="1"/>
</dbReference>
<evidence type="ECO:0000313" key="7">
    <source>
        <dbReference type="EMBL" id="KAJ8787195.1"/>
    </source>
</evidence>
<accession>A0AB34H8F9</accession>
<evidence type="ECO:0000256" key="3">
    <source>
        <dbReference type="ARBA" id="ARBA00022927"/>
    </source>
</evidence>
<evidence type="ECO:0000256" key="1">
    <source>
        <dbReference type="ARBA" id="ARBA00004308"/>
    </source>
</evidence>